<dbReference type="PANTHER" id="PTHR30221:SF1">
    <property type="entry name" value="SMALL-CONDUCTANCE MECHANOSENSITIVE CHANNEL"/>
    <property type="match status" value="1"/>
</dbReference>
<dbReference type="Pfam" id="PF21082">
    <property type="entry name" value="MS_channel_3rd"/>
    <property type="match status" value="1"/>
</dbReference>
<dbReference type="OrthoDB" id="9809206at2"/>
<dbReference type="SUPFAM" id="SSF82689">
    <property type="entry name" value="Mechanosensitive channel protein MscS (YggB), C-terminal domain"/>
    <property type="match status" value="1"/>
</dbReference>
<dbReference type="Proteomes" id="UP000184251">
    <property type="component" value="Unassembled WGS sequence"/>
</dbReference>
<keyword evidence="4 7" id="KW-0812">Transmembrane</keyword>
<evidence type="ECO:0000313" key="11">
    <source>
        <dbReference type="EMBL" id="SHE79955.1"/>
    </source>
</evidence>
<feature type="transmembrane region" description="Helical" evidence="7">
    <location>
        <begin position="15"/>
        <end position="34"/>
    </location>
</feature>
<dbReference type="GO" id="GO:0005886">
    <property type="term" value="C:plasma membrane"/>
    <property type="evidence" value="ECO:0007669"/>
    <property type="project" value="UniProtKB-SubCell"/>
</dbReference>
<dbReference type="InterPro" id="IPR023408">
    <property type="entry name" value="MscS_beta-dom_sf"/>
</dbReference>
<dbReference type="InterPro" id="IPR011014">
    <property type="entry name" value="MscS_channel_TM-2"/>
</dbReference>
<dbReference type="Gene3D" id="1.10.287.1260">
    <property type="match status" value="1"/>
</dbReference>
<organism evidence="11 12">
    <name type="scientific">Alkalibacter saccharofermentans DSM 14828</name>
    <dbReference type="NCBI Taxonomy" id="1120975"/>
    <lineage>
        <taxon>Bacteria</taxon>
        <taxon>Bacillati</taxon>
        <taxon>Bacillota</taxon>
        <taxon>Clostridia</taxon>
        <taxon>Eubacteriales</taxon>
        <taxon>Eubacteriaceae</taxon>
        <taxon>Alkalibacter</taxon>
    </lineage>
</organism>
<feature type="domain" description="Mechanosensitive ion channel MscS" evidence="8">
    <location>
        <begin position="100"/>
        <end position="165"/>
    </location>
</feature>
<dbReference type="SUPFAM" id="SSF82861">
    <property type="entry name" value="Mechanosensitive channel protein MscS (YggB), transmembrane region"/>
    <property type="match status" value="1"/>
</dbReference>
<dbReference type="Gene3D" id="2.30.30.60">
    <property type="match status" value="1"/>
</dbReference>
<reference evidence="11 12" key="1">
    <citation type="submission" date="2016-11" db="EMBL/GenBank/DDBJ databases">
        <authorList>
            <person name="Jaros S."/>
            <person name="Januszkiewicz K."/>
            <person name="Wedrychowicz H."/>
        </authorList>
    </citation>
    <scope>NUCLEOTIDE SEQUENCE [LARGE SCALE GENOMIC DNA]</scope>
    <source>
        <strain evidence="11 12">DSM 14828</strain>
    </source>
</reference>
<dbReference type="PANTHER" id="PTHR30221">
    <property type="entry name" value="SMALL-CONDUCTANCE MECHANOSENSITIVE CHANNEL"/>
    <property type="match status" value="1"/>
</dbReference>
<evidence type="ECO:0000259" key="10">
    <source>
        <dbReference type="Pfam" id="PF21088"/>
    </source>
</evidence>
<gene>
    <name evidence="11" type="ORF">SAMN02746064_01222</name>
</gene>
<comment type="subcellular location">
    <subcellularLocation>
        <location evidence="1">Cell membrane</location>
        <topology evidence="1">Multi-pass membrane protein</topology>
    </subcellularLocation>
</comment>
<keyword evidence="6 7" id="KW-0472">Membrane</keyword>
<dbReference type="SUPFAM" id="SSF50182">
    <property type="entry name" value="Sm-like ribonucleoproteins"/>
    <property type="match status" value="1"/>
</dbReference>
<evidence type="ECO:0000256" key="6">
    <source>
        <dbReference type="ARBA" id="ARBA00023136"/>
    </source>
</evidence>
<dbReference type="AlphaFoldDB" id="A0A1M4WFI8"/>
<dbReference type="GO" id="GO:0008381">
    <property type="term" value="F:mechanosensitive monoatomic ion channel activity"/>
    <property type="evidence" value="ECO:0007669"/>
    <property type="project" value="InterPro"/>
</dbReference>
<feature type="transmembrane region" description="Helical" evidence="7">
    <location>
        <begin position="54"/>
        <end position="76"/>
    </location>
</feature>
<dbReference type="STRING" id="1120975.SAMN02746064_01222"/>
<evidence type="ECO:0000259" key="8">
    <source>
        <dbReference type="Pfam" id="PF00924"/>
    </source>
</evidence>
<proteinExistence type="inferred from homology"/>
<dbReference type="InterPro" id="IPR010920">
    <property type="entry name" value="LSM_dom_sf"/>
</dbReference>
<dbReference type="EMBL" id="FQTU01000007">
    <property type="protein sequence ID" value="SHE79955.1"/>
    <property type="molecule type" value="Genomic_DNA"/>
</dbReference>
<dbReference type="Gene3D" id="3.30.70.100">
    <property type="match status" value="1"/>
</dbReference>
<keyword evidence="3" id="KW-1003">Cell membrane</keyword>
<dbReference type="InterPro" id="IPR045275">
    <property type="entry name" value="MscS_archaea/bacteria_type"/>
</dbReference>
<protein>
    <submittedName>
        <fullName evidence="11">Small conductance mechanosensitive channel</fullName>
    </submittedName>
</protein>
<sequence>MNLEYFYERAITHGGRILISIVVLLIGLAVINQFMKFVDRGFEKNNMDLSLRPFLLSLIKITLKIVLVISVASMMGAQVTSFIAILGSAGLAIGLALQGSLSNFAGGVLILLLKPFTVGDYIEAAGYSGAVTEIQMFYTILTTPDNKKIIVPNSNMSNSGTVNYSANPTRRVDFVFGVGYESDIAKVKEILMKIAMEDTLVLHEPEPQVVLGKHDASSINFYYRVWCNAEDYWTIYFDTMEKVKIAFDDNGISIPFPQMDVHMVK</sequence>
<evidence type="ECO:0000313" key="12">
    <source>
        <dbReference type="Proteomes" id="UP000184251"/>
    </source>
</evidence>
<evidence type="ECO:0000256" key="3">
    <source>
        <dbReference type="ARBA" id="ARBA00022475"/>
    </source>
</evidence>
<evidence type="ECO:0000256" key="7">
    <source>
        <dbReference type="SAM" id="Phobius"/>
    </source>
</evidence>
<dbReference type="InterPro" id="IPR049278">
    <property type="entry name" value="MS_channel_C"/>
</dbReference>
<keyword evidence="12" id="KW-1185">Reference proteome</keyword>
<keyword evidence="5 7" id="KW-1133">Transmembrane helix</keyword>
<evidence type="ECO:0000256" key="4">
    <source>
        <dbReference type="ARBA" id="ARBA00022692"/>
    </source>
</evidence>
<feature type="domain" description="Mechanosensitive ion channel transmembrane helices 2/3" evidence="10">
    <location>
        <begin position="58"/>
        <end position="98"/>
    </location>
</feature>
<dbReference type="Pfam" id="PF21088">
    <property type="entry name" value="MS_channel_1st"/>
    <property type="match status" value="1"/>
</dbReference>
<evidence type="ECO:0000256" key="2">
    <source>
        <dbReference type="ARBA" id="ARBA00008017"/>
    </source>
</evidence>
<dbReference type="RefSeq" id="WP_073270201.1">
    <property type="nucleotide sequence ID" value="NZ_FQTU01000007.1"/>
</dbReference>
<evidence type="ECO:0000259" key="9">
    <source>
        <dbReference type="Pfam" id="PF21082"/>
    </source>
</evidence>
<dbReference type="InterPro" id="IPR011066">
    <property type="entry name" value="MscS_channel_C_sf"/>
</dbReference>
<dbReference type="Pfam" id="PF00924">
    <property type="entry name" value="MS_channel_2nd"/>
    <property type="match status" value="1"/>
</dbReference>
<name>A0A1M4WFI8_9FIRM</name>
<dbReference type="InterPro" id="IPR049142">
    <property type="entry name" value="MS_channel_1st"/>
</dbReference>
<feature type="transmembrane region" description="Helical" evidence="7">
    <location>
        <begin position="82"/>
        <end position="113"/>
    </location>
</feature>
<accession>A0A1M4WFI8</accession>
<evidence type="ECO:0000256" key="1">
    <source>
        <dbReference type="ARBA" id="ARBA00004651"/>
    </source>
</evidence>
<comment type="similarity">
    <text evidence="2">Belongs to the MscS (TC 1.A.23) family.</text>
</comment>
<dbReference type="InterPro" id="IPR006685">
    <property type="entry name" value="MscS_channel_2nd"/>
</dbReference>
<evidence type="ECO:0000256" key="5">
    <source>
        <dbReference type="ARBA" id="ARBA00022989"/>
    </source>
</evidence>
<feature type="domain" description="Mechanosensitive ion channel MscS C-terminal" evidence="9">
    <location>
        <begin position="172"/>
        <end position="254"/>
    </location>
</feature>